<dbReference type="GO" id="GO:0043565">
    <property type="term" value="F:sequence-specific DNA binding"/>
    <property type="evidence" value="ECO:0007669"/>
    <property type="project" value="InterPro"/>
</dbReference>
<evidence type="ECO:0000256" key="1">
    <source>
        <dbReference type="ARBA" id="ARBA00023015"/>
    </source>
</evidence>
<dbReference type="PROSITE" id="PS01124">
    <property type="entry name" value="HTH_ARAC_FAMILY_2"/>
    <property type="match status" value="1"/>
</dbReference>
<dbReference type="InterPro" id="IPR010499">
    <property type="entry name" value="AraC_E-bd"/>
</dbReference>
<keyword evidence="3" id="KW-0804">Transcription</keyword>
<evidence type="ECO:0000256" key="2">
    <source>
        <dbReference type="ARBA" id="ARBA00023125"/>
    </source>
</evidence>
<dbReference type="InterPro" id="IPR029442">
    <property type="entry name" value="GyrI-like"/>
</dbReference>
<dbReference type="Pfam" id="PF06445">
    <property type="entry name" value="GyrI-like"/>
    <property type="match status" value="1"/>
</dbReference>
<comment type="caution">
    <text evidence="5">The sequence shown here is derived from an EMBL/GenBank/DDBJ whole genome shotgun (WGS) entry which is preliminary data.</text>
</comment>
<evidence type="ECO:0000313" key="6">
    <source>
        <dbReference type="Proteomes" id="UP000640583"/>
    </source>
</evidence>
<dbReference type="RefSeq" id="WP_228848466.1">
    <property type="nucleotide sequence ID" value="NZ_JADCKQ010000005.1"/>
</dbReference>
<keyword evidence="6" id="KW-1185">Reference proteome</keyword>
<gene>
    <name evidence="5" type="ORF">H1D41_08320</name>
</gene>
<dbReference type="PANTHER" id="PTHR40055:SF1">
    <property type="entry name" value="TRANSCRIPTIONAL REGULATOR YGIV-RELATED"/>
    <property type="match status" value="1"/>
</dbReference>
<evidence type="ECO:0000313" key="5">
    <source>
        <dbReference type="EMBL" id="MBI1493633.1"/>
    </source>
</evidence>
<protein>
    <submittedName>
        <fullName evidence="5">AraC family transcriptional regulator</fullName>
    </submittedName>
</protein>
<feature type="domain" description="HTH araC/xylS-type" evidence="4">
    <location>
        <begin position="15"/>
        <end position="113"/>
    </location>
</feature>
<dbReference type="GO" id="GO:0003700">
    <property type="term" value="F:DNA-binding transcription factor activity"/>
    <property type="evidence" value="ECO:0007669"/>
    <property type="project" value="InterPro"/>
</dbReference>
<evidence type="ECO:0000256" key="3">
    <source>
        <dbReference type="ARBA" id="ARBA00023163"/>
    </source>
</evidence>
<dbReference type="Pfam" id="PF12833">
    <property type="entry name" value="HTH_18"/>
    <property type="match status" value="1"/>
</dbReference>
<evidence type="ECO:0000259" key="4">
    <source>
        <dbReference type="PROSITE" id="PS01124"/>
    </source>
</evidence>
<dbReference type="InterPro" id="IPR011256">
    <property type="entry name" value="Reg_factor_effector_dom_sf"/>
</dbReference>
<dbReference type="PANTHER" id="PTHR40055">
    <property type="entry name" value="TRANSCRIPTIONAL REGULATOR YGIV-RELATED"/>
    <property type="match status" value="1"/>
</dbReference>
<dbReference type="PROSITE" id="PS00041">
    <property type="entry name" value="HTH_ARAC_FAMILY_1"/>
    <property type="match status" value="1"/>
</dbReference>
<dbReference type="SUPFAM" id="SSF46689">
    <property type="entry name" value="Homeodomain-like"/>
    <property type="match status" value="2"/>
</dbReference>
<dbReference type="Gene3D" id="1.10.10.60">
    <property type="entry name" value="Homeodomain-like"/>
    <property type="match status" value="2"/>
</dbReference>
<organism evidence="5 6">
    <name type="scientific">Halocynthiibacter styelae</name>
    <dbReference type="NCBI Taxonomy" id="2761955"/>
    <lineage>
        <taxon>Bacteria</taxon>
        <taxon>Pseudomonadati</taxon>
        <taxon>Pseudomonadota</taxon>
        <taxon>Alphaproteobacteria</taxon>
        <taxon>Rhodobacterales</taxon>
        <taxon>Paracoccaceae</taxon>
        <taxon>Halocynthiibacter</taxon>
    </lineage>
</organism>
<dbReference type="InterPro" id="IPR020449">
    <property type="entry name" value="Tscrpt_reg_AraC-type_HTH"/>
</dbReference>
<dbReference type="InterPro" id="IPR050908">
    <property type="entry name" value="SmbC-like"/>
</dbReference>
<keyword evidence="2" id="KW-0238">DNA-binding</keyword>
<proteinExistence type="predicted"/>
<keyword evidence="1" id="KW-0805">Transcription regulation</keyword>
<dbReference type="SMART" id="SM00871">
    <property type="entry name" value="AraC_E_bind"/>
    <property type="match status" value="1"/>
</dbReference>
<dbReference type="InterPro" id="IPR018060">
    <property type="entry name" value="HTH_AraC"/>
</dbReference>
<reference evidence="5" key="1">
    <citation type="submission" date="2020-10" db="EMBL/GenBank/DDBJ databases">
        <title>Paenihalocynthiibacter styelae gen. nov., sp. nov., isolated from stalked sea squirt Styela clava.</title>
        <authorList>
            <person name="Kim Y.-O."/>
            <person name="Yoon J.-H."/>
        </authorList>
    </citation>
    <scope>NUCLEOTIDE SEQUENCE</scope>
    <source>
        <strain evidence="5">MYP1-1</strain>
    </source>
</reference>
<name>A0A8J7ICQ8_9RHOB</name>
<dbReference type="PRINTS" id="PR00032">
    <property type="entry name" value="HTHARAC"/>
</dbReference>
<dbReference type="SUPFAM" id="SSF55136">
    <property type="entry name" value="Probable bacterial effector-binding domain"/>
    <property type="match status" value="1"/>
</dbReference>
<dbReference type="SMART" id="SM00342">
    <property type="entry name" value="HTH_ARAC"/>
    <property type="match status" value="1"/>
</dbReference>
<dbReference type="AlphaFoldDB" id="A0A8J7ICQ8"/>
<dbReference type="InterPro" id="IPR018062">
    <property type="entry name" value="HTH_AraC-typ_CS"/>
</dbReference>
<dbReference type="InterPro" id="IPR009057">
    <property type="entry name" value="Homeodomain-like_sf"/>
</dbReference>
<accession>A0A8J7ICQ8</accession>
<dbReference type="Gene3D" id="3.20.80.10">
    <property type="entry name" value="Regulatory factor, effector binding domain"/>
    <property type="match status" value="1"/>
</dbReference>
<dbReference type="EMBL" id="JADCKQ010000005">
    <property type="protein sequence ID" value="MBI1493633.1"/>
    <property type="molecule type" value="Genomic_DNA"/>
</dbReference>
<sequence>MNQVAPHGAYEKRILRVLDYIHDNPAGDLSLDKLADVAAMSRFHWHRVFHAMTGETCHEAVLRLRMYRAACWLIQKDWPVAKIAVEVGYQNSQSFSRVFRKTFGSTPLQFRKRGLPVGRPRPELKGSEIVHIVEIDKSEDMRLAGLEHRGPYMEIGHAFEKIGAIAESRGFWPNVRGVLGVYHDDPGAVAEKDLRAHAAFILTPGADVPDGMEEMFIQGGEIARLRFKGPYAGLEGAYKYVFGEWLPQSGREPADQACYEIYLNSPMEVAPEDLLTDICVPLK</sequence>
<dbReference type="Proteomes" id="UP000640583">
    <property type="component" value="Unassembled WGS sequence"/>
</dbReference>